<protein>
    <recommendedName>
        <fullName evidence="5">Citrate synthase</fullName>
    </recommendedName>
</protein>
<evidence type="ECO:0000313" key="7">
    <source>
        <dbReference type="EMBL" id="MCZ8514907.1"/>
    </source>
</evidence>
<comment type="caution">
    <text evidence="7">The sequence shown here is derived from an EMBL/GenBank/DDBJ whole genome shotgun (WGS) entry which is preliminary data.</text>
</comment>
<reference evidence="7 8" key="1">
    <citation type="submission" date="2022-12" db="EMBL/GenBank/DDBJ databases">
        <title>Draft genome sequence of Paenibacillus sp. dW9.</title>
        <authorList>
            <person name="Choi E.-W."/>
            <person name="Kim D.-U."/>
        </authorList>
    </citation>
    <scope>NUCLEOTIDE SEQUENCE [LARGE SCALE GENOMIC DNA]</scope>
    <source>
        <strain evidence="8">dW9</strain>
    </source>
</reference>
<dbReference type="InterPro" id="IPR019810">
    <property type="entry name" value="Citrate_synthase_AS"/>
</dbReference>
<dbReference type="CDD" id="cd06109">
    <property type="entry name" value="BsCS-I_like"/>
    <property type="match status" value="1"/>
</dbReference>
<evidence type="ECO:0000256" key="5">
    <source>
        <dbReference type="PIRNR" id="PIRNR001369"/>
    </source>
</evidence>
<dbReference type="RefSeq" id="WP_269883434.1">
    <property type="nucleotide sequence ID" value="NZ_JAQAGZ010000014.1"/>
</dbReference>
<evidence type="ECO:0000256" key="2">
    <source>
        <dbReference type="ARBA" id="ARBA00010566"/>
    </source>
</evidence>
<dbReference type="PROSITE" id="PS00480">
    <property type="entry name" value="CITRATE_SYNTHASE"/>
    <property type="match status" value="1"/>
</dbReference>
<dbReference type="Gene3D" id="1.10.580.10">
    <property type="entry name" value="Citrate Synthase, domain 1"/>
    <property type="match status" value="1"/>
</dbReference>
<sequence length="363" mass="39974">MTVANGLEQVIVAETEISFVDGERGRLVFRGRWAKDLSDTHRFEEVAHLLWYGSLPSGEEKADIAAKWASEREISAGVKAVIDAIPREVGMMSVLRTAVSALETEGFGYPPTLEQAASITMKLPTIVAYCYRRLKGLAPVEPRTDLRHTANYLYMLKGEEASPVHVQALEAYLNLMMEHGMNSSTFAARVIASTRSDLISAVVGAIGALKGPLHGGAPSLVMNMLRDIGSKDRAEAWIRSKLENDGRIMGFGHRVYKTKDPRAEALRLIASRLSDSDPCLELAVHVEETAIRLLEEYKPGKKLYTNVEFYAAAVMNAIDFEEELFTPTFVVTRSVGWCAHILEAAAGRLIYPDSAYVGQLPSE</sequence>
<organism evidence="7 8">
    <name type="scientific">Paenibacillus gyeongsangnamensis</name>
    <dbReference type="NCBI Taxonomy" id="3388067"/>
    <lineage>
        <taxon>Bacteria</taxon>
        <taxon>Bacillati</taxon>
        <taxon>Bacillota</taxon>
        <taxon>Bacilli</taxon>
        <taxon>Bacillales</taxon>
        <taxon>Paenibacillaceae</taxon>
        <taxon>Paenibacillus</taxon>
    </lineage>
</organism>
<dbReference type="PANTHER" id="PTHR11739:SF4">
    <property type="entry name" value="CITRATE SYNTHASE, PEROXISOMAL"/>
    <property type="match status" value="1"/>
</dbReference>
<dbReference type="PANTHER" id="PTHR11739">
    <property type="entry name" value="CITRATE SYNTHASE"/>
    <property type="match status" value="1"/>
</dbReference>
<evidence type="ECO:0000313" key="8">
    <source>
        <dbReference type="Proteomes" id="UP001527882"/>
    </source>
</evidence>
<dbReference type="PRINTS" id="PR00143">
    <property type="entry name" value="CITRTSNTHASE"/>
</dbReference>
<dbReference type="PIRSF" id="PIRSF001369">
    <property type="entry name" value="Citrate_synth"/>
    <property type="match status" value="1"/>
</dbReference>
<dbReference type="InterPro" id="IPR002020">
    <property type="entry name" value="Citrate_synthase"/>
</dbReference>
<name>A0ABT4QDG5_9BACL</name>
<accession>A0ABT4QDG5</accession>
<dbReference type="InterPro" id="IPR036969">
    <property type="entry name" value="Citrate_synthase_sf"/>
</dbReference>
<dbReference type="InterPro" id="IPR016142">
    <property type="entry name" value="Citrate_synth-like_lrg_a-sub"/>
</dbReference>
<evidence type="ECO:0000256" key="1">
    <source>
        <dbReference type="ARBA" id="ARBA00005163"/>
    </source>
</evidence>
<dbReference type="InterPro" id="IPR016143">
    <property type="entry name" value="Citrate_synth-like_sm_a-sub"/>
</dbReference>
<dbReference type="Gene3D" id="1.10.230.10">
    <property type="entry name" value="Cytochrome P450-Terp, domain 2"/>
    <property type="match status" value="1"/>
</dbReference>
<comment type="catalytic activity">
    <reaction evidence="4">
        <text>oxaloacetate + acetyl-CoA + H2O = citrate + CoA + H(+)</text>
        <dbReference type="Rhea" id="RHEA:16845"/>
        <dbReference type="ChEBI" id="CHEBI:15377"/>
        <dbReference type="ChEBI" id="CHEBI:15378"/>
        <dbReference type="ChEBI" id="CHEBI:16452"/>
        <dbReference type="ChEBI" id="CHEBI:16947"/>
        <dbReference type="ChEBI" id="CHEBI:57287"/>
        <dbReference type="ChEBI" id="CHEBI:57288"/>
        <dbReference type="EC" id="2.3.3.16"/>
    </reaction>
</comment>
<gene>
    <name evidence="7" type="ORF">O9H85_21280</name>
</gene>
<comment type="pathway">
    <text evidence="1">Carbohydrate metabolism; tricarboxylic acid cycle.</text>
</comment>
<comment type="similarity">
    <text evidence="2 5 6">Belongs to the citrate synthase family.</text>
</comment>
<proteinExistence type="inferred from homology"/>
<dbReference type="InterPro" id="IPR024176">
    <property type="entry name" value="Citrate_synthase_bac-typ"/>
</dbReference>
<dbReference type="SUPFAM" id="SSF48256">
    <property type="entry name" value="Citrate synthase"/>
    <property type="match status" value="1"/>
</dbReference>
<evidence type="ECO:0000256" key="4">
    <source>
        <dbReference type="ARBA" id="ARBA00049288"/>
    </source>
</evidence>
<keyword evidence="8" id="KW-1185">Reference proteome</keyword>
<evidence type="ECO:0000256" key="6">
    <source>
        <dbReference type="RuleBase" id="RU003406"/>
    </source>
</evidence>
<dbReference type="Pfam" id="PF00285">
    <property type="entry name" value="Citrate_synt"/>
    <property type="match status" value="1"/>
</dbReference>
<dbReference type="Proteomes" id="UP001527882">
    <property type="component" value="Unassembled WGS sequence"/>
</dbReference>
<evidence type="ECO:0000256" key="3">
    <source>
        <dbReference type="ARBA" id="ARBA00022679"/>
    </source>
</evidence>
<keyword evidence="3 5" id="KW-0808">Transferase</keyword>
<dbReference type="EMBL" id="JAQAGZ010000014">
    <property type="protein sequence ID" value="MCZ8514907.1"/>
    <property type="molecule type" value="Genomic_DNA"/>
</dbReference>